<dbReference type="InterPro" id="IPR012419">
    <property type="entry name" value="Cas1_AcylTrans_dom"/>
</dbReference>
<organism evidence="11 12">
    <name type="scientific">Seminavis robusta</name>
    <dbReference type="NCBI Taxonomy" id="568900"/>
    <lineage>
        <taxon>Eukaryota</taxon>
        <taxon>Sar</taxon>
        <taxon>Stramenopiles</taxon>
        <taxon>Ochrophyta</taxon>
        <taxon>Bacillariophyta</taxon>
        <taxon>Bacillariophyceae</taxon>
        <taxon>Bacillariophycidae</taxon>
        <taxon>Naviculales</taxon>
        <taxon>Naviculaceae</taxon>
        <taxon>Seminavis</taxon>
    </lineage>
</organism>
<evidence type="ECO:0000256" key="9">
    <source>
        <dbReference type="SAM" id="Phobius"/>
    </source>
</evidence>
<feature type="region of interest" description="Disordered" evidence="8">
    <location>
        <begin position="331"/>
        <end position="363"/>
    </location>
</feature>
<evidence type="ECO:0000256" key="5">
    <source>
        <dbReference type="ARBA" id="ARBA00022989"/>
    </source>
</evidence>
<dbReference type="Proteomes" id="UP001153069">
    <property type="component" value="Unassembled WGS sequence"/>
</dbReference>
<feature type="transmembrane region" description="Helical" evidence="9">
    <location>
        <begin position="262"/>
        <end position="281"/>
    </location>
</feature>
<feature type="region of interest" description="Disordered" evidence="8">
    <location>
        <begin position="1"/>
        <end position="35"/>
    </location>
</feature>
<dbReference type="OrthoDB" id="1932925at2759"/>
<feature type="transmembrane region" description="Helical" evidence="9">
    <location>
        <begin position="72"/>
        <end position="94"/>
    </location>
</feature>
<evidence type="ECO:0000313" key="11">
    <source>
        <dbReference type="EMBL" id="CAB9528157.1"/>
    </source>
</evidence>
<keyword evidence="7" id="KW-0325">Glycoprotein</keyword>
<feature type="compositionally biased region" description="Low complexity" evidence="8">
    <location>
        <begin position="331"/>
        <end position="340"/>
    </location>
</feature>
<feature type="domain" description="Cas1p 10 TM acyl transferase" evidence="10">
    <location>
        <begin position="103"/>
        <end position="492"/>
    </location>
</feature>
<evidence type="ECO:0000256" key="8">
    <source>
        <dbReference type="SAM" id="MobiDB-lite"/>
    </source>
</evidence>
<feature type="transmembrane region" description="Helical" evidence="9">
    <location>
        <begin position="197"/>
        <end position="214"/>
    </location>
</feature>
<dbReference type="PANTHER" id="PTHR13533:SF1">
    <property type="entry name" value="N-ACETYLNEURAMINATE 9-O-ACETYLTRANSFERASE"/>
    <property type="match status" value="1"/>
</dbReference>
<keyword evidence="12" id="KW-1185">Reference proteome</keyword>
<evidence type="ECO:0000256" key="2">
    <source>
        <dbReference type="ARBA" id="ARBA00010666"/>
    </source>
</evidence>
<accession>A0A9N8EU09</accession>
<evidence type="ECO:0000256" key="3">
    <source>
        <dbReference type="ARBA" id="ARBA00022679"/>
    </source>
</evidence>
<gene>
    <name evidence="11" type="ORF">SEMRO_2160_G317070.1</name>
</gene>
<keyword evidence="6 9" id="KW-0472">Membrane</keyword>
<keyword evidence="4 9" id="KW-0812">Transmembrane</keyword>
<dbReference type="Pfam" id="PF07779">
    <property type="entry name" value="Cas1_AcylT"/>
    <property type="match status" value="1"/>
</dbReference>
<feature type="transmembrane region" description="Helical" evidence="9">
    <location>
        <begin position="369"/>
        <end position="387"/>
    </location>
</feature>
<dbReference type="EMBL" id="CAICTM010002158">
    <property type="protein sequence ID" value="CAB9528157.1"/>
    <property type="molecule type" value="Genomic_DNA"/>
</dbReference>
<feature type="transmembrane region" description="Helical" evidence="9">
    <location>
        <begin position="166"/>
        <end position="185"/>
    </location>
</feature>
<reference evidence="11" key="1">
    <citation type="submission" date="2020-06" db="EMBL/GenBank/DDBJ databases">
        <authorList>
            <consortium name="Plant Systems Biology data submission"/>
        </authorList>
    </citation>
    <scope>NUCLEOTIDE SEQUENCE</scope>
    <source>
        <strain evidence="11">D6</strain>
    </source>
</reference>
<evidence type="ECO:0000313" key="12">
    <source>
        <dbReference type="Proteomes" id="UP001153069"/>
    </source>
</evidence>
<feature type="compositionally biased region" description="Polar residues" evidence="8">
    <location>
        <begin position="1"/>
        <end position="21"/>
    </location>
</feature>
<comment type="subcellular location">
    <subcellularLocation>
        <location evidence="1">Membrane</location>
        <topology evidence="1">Multi-pass membrane protein</topology>
    </subcellularLocation>
</comment>
<evidence type="ECO:0000256" key="7">
    <source>
        <dbReference type="ARBA" id="ARBA00023180"/>
    </source>
</evidence>
<comment type="caution">
    <text evidence="11">The sequence shown here is derived from an EMBL/GenBank/DDBJ whole genome shotgun (WGS) entry which is preliminary data.</text>
</comment>
<name>A0A9N8EU09_9STRA</name>
<feature type="transmembrane region" description="Helical" evidence="9">
    <location>
        <begin position="466"/>
        <end position="487"/>
    </location>
</feature>
<dbReference type="AlphaFoldDB" id="A0A9N8EU09"/>
<dbReference type="PANTHER" id="PTHR13533">
    <property type="entry name" value="N-ACETYLNEURAMINATE 9-O-ACETYLTRANSFERASE"/>
    <property type="match status" value="1"/>
</dbReference>
<feature type="region of interest" description="Disordered" evidence="8">
    <location>
        <begin position="536"/>
        <end position="562"/>
    </location>
</feature>
<evidence type="ECO:0000256" key="1">
    <source>
        <dbReference type="ARBA" id="ARBA00004141"/>
    </source>
</evidence>
<evidence type="ECO:0000259" key="10">
    <source>
        <dbReference type="Pfam" id="PF07779"/>
    </source>
</evidence>
<keyword evidence="3" id="KW-0808">Transferase</keyword>
<dbReference type="GO" id="GO:0016020">
    <property type="term" value="C:membrane"/>
    <property type="evidence" value="ECO:0007669"/>
    <property type="project" value="UniProtKB-SubCell"/>
</dbReference>
<feature type="compositionally biased region" description="Low complexity" evidence="8">
    <location>
        <begin position="350"/>
        <end position="363"/>
    </location>
</feature>
<protein>
    <submittedName>
        <fullName evidence="11">REDUCED WALL ACETYLATION</fullName>
    </submittedName>
</protein>
<evidence type="ECO:0000256" key="6">
    <source>
        <dbReference type="ARBA" id="ARBA00023136"/>
    </source>
</evidence>
<dbReference type="GO" id="GO:0005794">
    <property type="term" value="C:Golgi apparatus"/>
    <property type="evidence" value="ECO:0007669"/>
    <property type="project" value="TreeGrafter"/>
</dbReference>
<comment type="similarity">
    <text evidence="2">Belongs to the PC-esterase family. CASD1 subfamily.</text>
</comment>
<proteinExistence type="inferred from homology"/>
<dbReference type="GO" id="GO:0016407">
    <property type="term" value="F:acetyltransferase activity"/>
    <property type="evidence" value="ECO:0007669"/>
    <property type="project" value="TreeGrafter"/>
</dbReference>
<evidence type="ECO:0000256" key="4">
    <source>
        <dbReference type="ARBA" id="ARBA00022692"/>
    </source>
</evidence>
<sequence>MSSPTNRNTSSQPASSRSIADNTAPVADPLSGSSKDFKPPAAVVDGLSSLNNAIHRFLQRNPLLNQWKSRRAFVSAQGHMLGILLVAIIVNNWPVSYPREDNHSEPMFWFMVLLMGGATAYTLKHKPGTRGVQLLSRAQTEEWKGWMQFIFIMYHYYRNRTIYNEIRVLVSAYVWMTGFGHFLYCDKKQDFSLERMVSMWVRINYFPLMLSLFLNVKLELYYVVPLHTVGFFMTMATCYGAKMIREKQLLGPNFSNSQEKSNVAAIGICLLVHIVFFETPLRGILTWISHEYEFRFSTDKYSAWFGMLSAFLWSRFQSYMQWCYGEDDSGGSSDASTTSSEPDKADVTSPQNKTQKPNKNPQKVQAMQIQRAAGAGLILLWLFGFGMETDKHVYNPRHPYIFWMPMAGWLMLRNSSKYLTELHSTVLEFMGRITLETYVLQFHVFMCRNVQHIPVVIPGSGANGFIILKFANMLVTGACFIGLAFYARQATVVTQNAITELVTDIKKQYGYSDSAAASPEEEQGLVNKPSLTEVVQFSEAPSKDNNDGLFQTPQKDKKDEES</sequence>
<keyword evidence="5 9" id="KW-1133">Transmembrane helix</keyword>
<dbReference type="GO" id="GO:0005975">
    <property type="term" value="P:carbohydrate metabolic process"/>
    <property type="evidence" value="ECO:0007669"/>
    <property type="project" value="UniProtKB-ARBA"/>
</dbReference>
<feature type="transmembrane region" description="Helical" evidence="9">
    <location>
        <begin position="220"/>
        <end position="241"/>
    </location>
</feature>
<feature type="transmembrane region" description="Helical" evidence="9">
    <location>
        <begin position="106"/>
        <end position="123"/>
    </location>
</feature>